<organism evidence="2 3">
    <name type="scientific">Marivirga sericea</name>
    <dbReference type="NCBI Taxonomy" id="1028"/>
    <lineage>
        <taxon>Bacteria</taxon>
        <taxon>Pseudomonadati</taxon>
        <taxon>Bacteroidota</taxon>
        <taxon>Cytophagia</taxon>
        <taxon>Cytophagales</taxon>
        <taxon>Marivirgaceae</taxon>
        <taxon>Marivirga</taxon>
    </lineage>
</organism>
<keyword evidence="1" id="KW-0472">Membrane</keyword>
<dbReference type="Proteomes" id="UP000193804">
    <property type="component" value="Unassembled WGS sequence"/>
</dbReference>
<feature type="transmembrane region" description="Helical" evidence="1">
    <location>
        <begin position="140"/>
        <end position="156"/>
    </location>
</feature>
<name>A0A1X7LFA8_9BACT</name>
<accession>A0A1X7LFA8</accession>
<feature type="transmembrane region" description="Helical" evidence="1">
    <location>
        <begin position="12"/>
        <end position="29"/>
    </location>
</feature>
<dbReference type="OrthoDB" id="982428at2"/>
<dbReference type="STRING" id="1028.SAMN05661096_03956"/>
<evidence type="ECO:0000256" key="1">
    <source>
        <dbReference type="SAM" id="Phobius"/>
    </source>
</evidence>
<proteinExistence type="predicted"/>
<dbReference type="RefSeq" id="WP_085519075.1">
    <property type="nucleotide sequence ID" value="NZ_FXAW01000011.1"/>
</dbReference>
<dbReference type="EMBL" id="FXAW01000011">
    <property type="protein sequence ID" value="SMG52531.1"/>
    <property type="molecule type" value="Genomic_DNA"/>
</dbReference>
<evidence type="ECO:0000313" key="3">
    <source>
        <dbReference type="Proteomes" id="UP000193804"/>
    </source>
</evidence>
<reference evidence="3" key="1">
    <citation type="submission" date="2017-04" db="EMBL/GenBank/DDBJ databases">
        <authorList>
            <person name="Varghese N."/>
            <person name="Submissions S."/>
        </authorList>
    </citation>
    <scope>NUCLEOTIDE SEQUENCE [LARGE SCALE GENOMIC DNA]</scope>
    <source>
        <strain evidence="3">DSM 4125</strain>
    </source>
</reference>
<keyword evidence="3" id="KW-1185">Reference proteome</keyword>
<feature type="transmembrane region" description="Helical" evidence="1">
    <location>
        <begin position="113"/>
        <end position="133"/>
    </location>
</feature>
<sequence length="157" mass="18337">MSKSQDKFRLFFYGLFTLASVIILLDFFLPGRKVVDEIVSVQKERQQYYNAARNFHYSYKVSTSQHDFYISGDYAQEIEANEKIGYAVSWIFNEVNTYRLLRFEDSETNSLRLITGMLMPILVLITMSTAYLLKKKMSTLVFVMQVLLIVDLVLLLI</sequence>
<gene>
    <name evidence="2" type="ORF">SAMN05661096_03956</name>
</gene>
<evidence type="ECO:0000313" key="2">
    <source>
        <dbReference type="EMBL" id="SMG52531.1"/>
    </source>
</evidence>
<protein>
    <submittedName>
        <fullName evidence="2">Uncharacterized protein</fullName>
    </submittedName>
</protein>
<keyword evidence="1" id="KW-1133">Transmembrane helix</keyword>
<keyword evidence="1" id="KW-0812">Transmembrane</keyword>
<dbReference type="AlphaFoldDB" id="A0A1X7LFA8"/>